<dbReference type="RefSeq" id="WP_264138226.1">
    <property type="nucleotide sequence ID" value="NZ_JAOYOD010000001.1"/>
</dbReference>
<keyword evidence="2" id="KW-0326">Glycosidase</keyword>
<dbReference type="Gene3D" id="3.20.20.80">
    <property type="entry name" value="Glycosidases"/>
    <property type="match status" value="1"/>
</dbReference>
<organism evidence="5 6">
    <name type="scientific">Reichenbachiella ulvae</name>
    <dbReference type="NCBI Taxonomy" id="2980104"/>
    <lineage>
        <taxon>Bacteria</taxon>
        <taxon>Pseudomonadati</taxon>
        <taxon>Bacteroidota</taxon>
        <taxon>Cytophagia</taxon>
        <taxon>Cytophagales</taxon>
        <taxon>Reichenbachiellaceae</taxon>
        <taxon>Reichenbachiella</taxon>
    </lineage>
</organism>
<protein>
    <submittedName>
        <fullName evidence="5">Cellulase family glycosylhydrolase</fullName>
    </submittedName>
</protein>
<dbReference type="InterPro" id="IPR001547">
    <property type="entry name" value="Glyco_hydro_5"/>
</dbReference>
<evidence type="ECO:0000313" key="6">
    <source>
        <dbReference type="Proteomes" id="UP001300692"/>
    </source>
</evidence>
<keyword evidence="3" id="KW-0732">Signal</keyword>
<evidence type="ECO:0000256" key="2">
    <source>
        <dbReference type="ARBA" id="ARBA00023295"/>
    </source>
</evidence>
<dbReference type="InterPro" id="IPR000421">
    <property type="entry name" value="FA58C"/>
</dbReference>
<reference evidence="5 6" key="1">
    <citation type="submission" date="2022-10" db="EMBL/GenBank/DDBJ databases">
        <title>Comparative genomics and taxonomic characterization of three novel marine species of genus Reichenbachiella exhibiting antioxidant and polysaccharide degradation activities.</title>
        <authorList>
            <person name="Muhammad N."/>
            <person name="Lee Y.-J."/>
            <person name="Ko J."/>
            <person name="Kim S.-G."/>
        </authorList>
    </citation>
    <scope>NUCLEOTIDE SEQUENCE [LARGE SCALE GENOMIC DNA]</scope>
    <source>
        <strain evidence="5 6">ABR2-5</strain>
    </source>
</reference>
<evidence type="ECO:0000259" key="4">
    <source>
        <dbReference type="PROSITE" id="PS50022"/>
    </source>
</evidence>
<feature type="signal peptide" evidence="3">
    <location>
        <begin position="1"/>
        <end position="23"/>
    </location>
</feature>
<dbReference type="InterPro" id="IPR008979">
    <property type="entry name" value="Galactose-bd-like_sf"/>
</dbReference>
<evidence type="ECO:0000313" key="5">
    <source>
        <dbReference type="EMBL" id="MCV9387402.1"/>
    </source>
</evidence>
<feature type="domain" description="F5/8 type C" evidence="4">
    <location>
        <begin position="60"/>
        <end position="205"/>
    </location>
</feature>
<dbReference type="PROSITE" id="PS50022">
    <property type="entry name" value="FA58C_3"/>
    <property type="match status" value="1"/>
</dbReference>
<feature type="chain" id="PRO_5046669014" evidence="3">
    <location>
        <begin position="24"/>
        <end position="757"/>
    </location>
</feature>
<keyword evidence="1" id="KW-0378">Hydrolase</keyword>
<evidence type="ECO:0000256" key="1">
    <source>
        <dbReference type="ARBA" id="ARBA00022801"/>
    </source>
</evidence>
<sequence>MKTRITKLTIGMILWLFAWNSQAQFDASDFLKANGTVLRNNSGTGDTINLRGTNLGSWLSMEYWMGPLGKGSLDRSQWVASAYKTEVGTNPQNVFDRDLTTHWSNGEGQRRNKNQYFMVDMQENVLFNRVSFEAGTHTGEYPASYEIEVSEDGTNWELVSSGSGNTENIFVQLPNIYYKRYVRINQTGMDPGSDWSIAEFNLFMEDDFRIRNSLILRYGEDGMDALLDEFQNAWITTKDLDSIQAMGMNMVRVPFYWMEIMYNDGSIKPHGFDQLDWIISECSQREMYVILDLHGAPGGLNGFITSGQAYFNELWTDAGYQQMTIDIWKALAARYKDNPTVAMYDLMNEPLSSDQDTYPIHAFYNTLYQEVRAIDPDHLISIGAFPTFSFVVSPDYYGWTNVIYQVHHYNEDKTNFASQNGFIDAVITEVANHQNNWNVPILAGEFNFWDFPDLWAKYLRGLNALNVSWSNWSYKTKRVDSPKENWGYYDENTNPSPDIHYDSYDSIAAKWSRFETSEFRVNQELKDIVTPHTTTAVSKAPIGQVIWLQGSNGLYVSSEGNSNPMTCNRSSYDGWELFEVVDTGNGKIALRGSNGFYVSSENGQNPMICDKTAIGEWEQFTFIQLGVGRVALKGNNGKYVSSEDGVIPMNCNRDAIGGWEIFNWGNPAGGRQINQSTMNTLTEVALYPNPANDFLSIRTEMEDYSVTVFDTAGTIRMFLPHQRGSFELATSNLNAGLYFFKIASDNQITFRKILINN</sequence>
<dbReference type="SUPFAM" id="SSF50405">
    <property type="entry name" value="Actin-crosslinking proteins"/>
    <property type="match status" value="1"/>
</dbReference>
<dbReference type="InterPro" id="IPR017853">
    <property type="entry name" value="GH"/>
</dbReference>
<dbReference type="Proteomes" id="UP001300692">
    <property type="component" value="Unassembled WGS sequence"/>
</dbReference>
<evidence type="ECO:0000256" key="3">
    <source>
        <dbReference type="SAM" id="SignalP"/>
    </source>
</evidence>
<dbReference type="Pfam" id="PF00754">
    <property type="entry name" value="F5_F8_type_C"/>
    <property type="match status" value="1"/>
</dbReference>
<keyword evidence="6" id="KW-1185">Reference proteome</keyword>
<dbReference type="InterPro" id="IPR008999">
    <property type="entry name" value="Actin-crosslinking"/>
</dbReference>
<dbReference type="SUPFAM" id="SSF49785">
    <property type="entry name" value="Galactose-binding domain-like"/>
    <property type="match status" value="1"/>
</dbReference>
<proteinExistence type="predicted"/>
<dbReference type="Pfam" id="PF18962">
    <property type="entry name" value="Por_Secre_tail"/>
    <property type="match status" value="1"/>
</dbReference>
<dbReference type="PANTHER" id="PTHR31297:SF13">
    <property type="entry name" value="PUTATIVE-RELATED"/>
    <property type="match status" value="1"/>
</dbReference>
<dbReference type="EMBL" id="JAOYOD010000001">
    <property type="protein sequence ID" value="MCV9387402.1"/>
    <property type="molecule type" value="Genomic_DNA"/>
</dbReference>
<accession>A0ABT3CUM9</accession>
<dbReference type="Gene3D" id="2.80.10.50">
    <property type="match status" value="1"/>
</dbReference>
<dbReference type="SUPFAM" id="SSF51445">
    <property type="entry name" value="(Trans)glycosidases"/>
    <property type="match status" value="1"/>
</dbReference>
<dbReference type="InterPro" id="IPR050386">
    <property type="entry name" value="Glycosyl_hydrolase_5"/>
</dbReference>
<name>A0ABT3CUM9_9BACT</name>
<dbReference type="InterPro" id="IPR026444">
    <property type="entry name" value="Secre_tail"/>
</dbReference>
<dbReference type="Pfam" id="PF00150">
    <property type="entry name" value="Cellulase"/>
    <property type="match status" value="1"/>
</dbReference>
<dbReference type="Gene3D" id="2.60.120.260">
    <property type="entry name" value="Galactose-binding domain-like"/>
    <property type="match status" value="1"/>
</dbReference>
<comment type="caution">
    <text evidence="5">The sequence shown here is derived from an EMBL/GenBank/DDBJ whole genome shotgun (WGS) entry which is preliminary data.</text>
</comment>
<dbReference type="PANTHER" id="PTHR31297">
    <property type="entry name" value="GLUCAN ENDO-1,6-BETA-GLUCOSIDASE B"/>
    <property type="match status" value="1"/>
</dbReference>
<dbReference type="CDD" id="cd23342">
    <property type="entry name" value="beta-trefoil_FSCN_ZgPorA-like"/>
    <property type="match status" value="1"/>
</dbReference>
<gene>
    <name evidence="5" type="ORF">N7U62_12050</name>
</gene>
<dbReference type="NCBIfam" id="TIGR04183">
    <property type="entry name" value="Por_Secre_tail"/>
    <property type="match status" value="1"/>
</dbReference>